<keyword evidence="10" id="KW-0732">Signal</keyword>
<dbReference type="SUPFAM" id="SSF56935">
    <property type="entry name" value="Porins"/>
    <property type="match status" value="1"/>
</dbReference>
<name>A0A8J7RMT4_9BACT</name>
<dbReference type="EMBL" id="JAFIDN010000016">
    <property type="protein sequence ID" value="MBP3193860.1"/>
    <property type="molecule type" value="Genomic_DNA"/>
</dbReference>
<feature type="domain" description="TonB-dependent receptor plug" evidence="12">
    <location>
        <begin position="159"/>
        <end position="256"/>
    </location>
</feature>
<dbReference type="Pfam" id="PF13715">
    <property type="entry name" value="CarbopepD_reg_2"/>
    <property type="match status" value="1"/>
</dbReference>
<comment type="subcellular location">
    <subcellularLocation>
        <location evidence="1 8">Cell outer membrane</location>
        <topology evidence="1 8">Multi-pass membrane protein</topology>
    </subcellularLocation>
</comment>
<keyword evidence="5 9" id="KW-0798">TonB box</keyword>
<dbReference type="Pfam" id="PF07715">
    <property type="entry name" value="Plug"/>
    <property type="match status" value="1"/>
</dbReference>
<evidence type="ECO:0000256" key="3">
    <source>
        <dbReference type="ARBA" id="ARBA00022452"/>
    </source>
</evidence>
<evidence type="ECO:0000313" key="13">
    <source>
        <dbReference type="EMBL" id="MBP3193860.1"/>
    </source>
</evidence>
<keyword evidence="3 8" id="KW-1134">Transmembrane beta strand</keyword>
<gene>
    <name evidence="13" type="ORF">NATSA_14380</name>
</gene>
<evidence type="ECO:0000256" key="4">
    <source>
        <dbReference type="ARBA" id="ARBA00022692"/>
    </source>
</evidence>
<dbReference type="InterPro" id="IPR012910">
    <property type="entry name" value="Plug_dom"/>
</dbReference>
<dbReference type="InterPro" id="IPR008969">
    <property type="entry name" value="CarboxyPept-like_regulatory"/>
</dbReference>
<feature type="domain" description="TonB-dependent receptor-like beta-barrel" evidence="11">
    <location>
        <begin position="491"/>
        <end position="944"/>
    </location>
</feature>
<dbReference type="InterPro" id="IPR039426">
    <property type="entry name" value="TonB-dep_rcpt-like"/>
</dbReference>
<evidence type="ECO:0000256" key="6">
    <source>
        <dbReference type="ARBA" id="ARBA00023136"/>
    </source>
</evidence>
<dbReference type="NCBIfam" id="TIGR01782">
    <property type="entry name" value="TonB-Xanth-Caul"/>
    <property type="match status" value="1"/>
</dbReference>
<dbReference type="InterPro" id="IPR036942">
    <property type="entry name" value="Beta-barrel_TonB_sf"/>
</dbReference>
<evidence type="ECO:0000256" key="1">
    <source>
        <dbReference type="ARBA" id="ARBA00004571"/>
    </source>
</evidence>
<dbReference type="Pfam" id="PF00593">
    <property type="entry name" value="TonB_dep_Rec_b-barrel"/>
    <property type="match status" value="1"/>
</dbReference>
<dbReference type="SUPFAM" id="SSF49464">
    <property type="entry name" value="Carboxypeptidase regulatory domain-like"/>
    <property type="match status" value="1"/>
</dbReference>
<dbReference type="Gene3D" id="2.60.40.1120">
    <property type="entry name" value="Carboxypeptidase-like, regulatory domain"/>
    <property type="match status" value="1"/>
</dbReference>
<evidence type="ECO:0000256" key="9">
    <source>
        <dbReference type="RuleBase" id="RU003357"/>
    </source>
</evidence>
<comment type="caution">
    <text evidence="13">The sequence shown here is derived from an EMBL/GenBank/DDBJ whole genome shotgun (WGS) entry which is preliminary data.</text>
</comment>
<reference evidence="13" key="1">
    <citation type="submission" date="2021-02" db="EMBL/GenBank/DDBJ databases">
        <title>Natronogracilivirga saccharolytica gen. nov. sp. nov. a new anaerobic, haloalkiliphilic carbohydrate-fermenting bacterium from soda lake and proposing of Cyclonatronumiaceae fam. nov. in the phylum Balneolaeota.</title>
        <authorList>
            <person name="Zhilina T.N."/>
            <person name="Sorokin D.Y."/>
            <person name="Zavarzina D.G."/>
            <person name="Toshchakov S.V."/>
            <person name="Kublanov I.V."/>
        </authorList>
    </citation>
    <scope>NUCLEOTIDE SEQUENCE</scope>
    <source>
        <strain evidence="13">Z-1702</strain>
    </source>
</reference>
<feature type="signal peptide" evidence="10">
    <location>
        <begin position="1"/>
        <end position="30"/>
    </location>
</feature>
<proteinExistence type="inferred from homology"/>
<feature type="chain" id="PRO_5035244389" evidence="10">
    <location>
        <begin position="31"/>
        <end position="977"/>
    </location>
</feature>
<comment type="similarity">
    <text evidence="8 9">Belongs to the TonB-dependent receptor family.</text>
</comment>
<dbReference type="GO" id="GO:0009279">
    <property type="term" value="C:cell outer membrane"/>
    <property type="evidence" value="ECO:0007669"/>
    <property type="project" value="UniProtKB-SubCell"/>
</dbReference>
<dbReference type="InterPro" id="IPR037066">
    <property type="entry name" value="Plug_dom_sf"/>
</dbReference>
<keyword evidence="13" id="KW-0675">Receptor</keyword>
<organism evidence="13 14">
    <name type="scientific">Natronogracilivirga saccharolytica</name>
    <dbReference type="NCBI Taxonomy" id="2812953"/>
    <lineage>
        <taxon>Bacteria</taxon>
        <taxon>Pseudomonadati</taxon>
        <taxon>Balneolota</taxon>
        <taxon>Balneolia</taxon>
        <taxon>Balneolales</taxon>
        <taxon>Cyclonatronaceae</taxon>
        <taxon>Natronogracilivirga</taxon>
    </lineage>
</organism>
<dbReference type="PANTHER" id="PTHR40980">
    <property type="entry name" value="PLUG DOMAIN-CONTAINING PROTEIN"/>
    <property type="match status" value="1"/>
</dbReference>
<dbReference type="Gene3D" id="2.40.170.20">
    <property type="entry name" value="TonB-dependent receptor, beta-barrel domain"/>
    <property type="match status" value="1"/>
</dbReference>
<evidence type="ECO:0000256" key="8">
    <source>
        <dbReference type="PROSITE-ProRule" id="PRU01360"/>
    </source>
</evidence>
<keyword evidence="2 8" id="KW-0813">Transport</keyword>
<evidence type="ECO:0000256" key="5">
    <source>
        <dbReference type="ARBA" id="ARBA00023077"/>
    </source>
</evidence>
<dbReference type="Proteomes" id="UP000673975">
    <property type="component" value="Unassembled WGS sequence"/>
</dbReference>
<evidence type="ECO:0000259" key="11">
    <source>
        <dbReference type="Pfam" id="PF00593"/>
    </source>
</evidence>
<evidence type="ECO:0000256" key="7">
    <source>
        <dbReference type="ARBA" id="ARBA00023237"/>
    </source>
</evidence>
<keyword evidence="6 8" id="KW-0472">Membrane</keyword>
<sequence>MHKLGIKALQKLRLLTLLTSCLLIAFGAKATFAGEAGPFAEATSMEEEHGSVTGSVVDASTDETLPGANVVLKNTSIGASTDDDGNFTLRRLPAGEQTLEIRYLGYDRKEIQVEVVADETIELNIQLTPDHVEGEEVIIHTQALGQARAIRQQLGSNTIMNVVSETRLRELPDANAAESIGRLPGVSVLRDAGEGQRIAIRGLGPEYSSITIDGNQIPGTHEDRSVDLSMISPDMLAGIEVYKTIRPDMDADAIGGSVNFRMGGAPEETQYRLSAEGGYNNHISEVSNYKINFRGNDRFLDNRLGVMVSANVQQVDRSSHELAANYQVERDRRPGEPHAPVSINTLRLHDNSNTRQRYSGGVSLDWEMENSHFFFNNTYNYQNRDEITQQRRYSLDNNRQEWWPRHIEREIATLNSTLAGQHDWNVVQVDWRLNRSVTTNETPYDNQARFSESSALDRSGVNLQEMPTKELPGLAHNRIERSNLEALIHQNSERRQENLTASLDLEFPVVVGRHISGNFKFGGKHYNNFRDRETTGYQVFQWEIPDLYGIEGMPFEWEVDDAGRALMAPFIEDPDHSYTILDGDYEMAFIPSISTVNQMWDDYRDEYRTILYPRFNDYEARERISSGYVMTELNIGPRLMILPGVRYEYEHSDYTAMVGTFQNNPEDIDEEQMQEDFRDSTESRNMGMWFPMVQARYQVTSWMDIRAARTVTTSRPSFGNVSPQFRIDYDGGNVNRANTQINPLRSTNYDLFLTLHHNRFGLFTVGAFYKEVEDVIYQRNANIIDPEAKGLPDNTRLFRISEPVNNENMTEVRGFEVEWQSNLTHLPSPFNGLVVNANYSRFHSEAHYHGFEFERTAEGIVGVDTFRTAPMVHQADHIANVSLGYDYGGFSARVSMQYQGATLRSIGSRPETDQYTDEYLRFDASIRQRFYSDQLHIVANLHNITNREDRASQFTYDRPRSIEYYGAAVDLGVEFRF</sequence>
<dbReference type="InterPro" id="IPR000531">
    <property type="entry name" value="Beta-barrel_TonB"/>
</dbReference>
<evidence type="ECO:0000313" key="14">
    <source>
        <dbReference type="Proteomes" id="UP000673975"/>
    </source>
</evidence>
<evidence type="ECO:0000256" key="10">
    <source>
        <dbReference type="SAM" id="SignalP"/>
    </source>
</evidence>
<dbReference type="AlphaFoldDB" id="A0A8J7RMT4"/>
<keyword evidence="14" id="KW-1185">Reference proteome</keyword>
<accession>A0A8J7RMT4</accession>
<keyword evidence="7 8" id="KW-0998">Cell outer membrane</keyword>
<keyword evidence="4 8" id="KW-0812">Transmembrane</keyword>
<dbReference type="PROSITE" id="PS52016">
    <property type="entry name" value="TONB_DEPENDENT_REC_3"/>
    <property type="match status" value="1"/>
</dbReference>
<dbReference type="InterPro" id="IPR010104">
    <property type="entry name" value="TonB_rcpt_bac"/>
</dbReference>
<dbReference type="PANTHER" id="PTHR40980:SF4">
    <property type="entry name" value="TONB-DEPENDENT RECEPTOR-LIKE BETA-BARREL DOMAIN-CONTAINING PROTEIN"/>
    <property type="match status" value="1"/>
</dbReference>
<evidence type="ECO:0000259" key="12">
    <source>
        <dbReference type="Pfam" id="PF07715"/>
    </source>
</evidence>
<dbReference type="RefSeq" id="WP_210513320.1">
    <property type="nucleotide sequence ID" value="NZ_JAFIDN010000016.1"/>
</dbReference>
<dbReference type="Gene3D" id="2.170.130.10">
    <property type="entry name" value="TonB-dependent receptor, plug domain"/>
    <property type="match status" value="1"/>
</dbReference>
<protein>
    <submittedName>
        <fullName evidence="13">TonB-dependent receptor</fullName>
    </submittedName>
</protein>
<evidence type="ECO:0000256" key="2">
    <source>
        <dbReference type="ARBA" id="ARBA00022448"/>
    </source>
</evidence>